<proteinExistence type="predicted"/>
<dbReference type="RefSeq" id="WP_089838488.1">
    <property type="nucleotide sequence ID" value="NZ_FOZL01000001.1"/>
</dbReference>
<gene>
    <name evidence="1" type="ORF">SAMN05421771_1754</name>
</gene>
<organism evidence="1 2">
    <name type="scientific">Granulicella pectinivorans</name>
    <dbReference type="NCBI Taxonomy" id="474950"/>
    <lineage>
        <taxon>Bacteria</taxon>
        <taxon>Pseudomonadati</taxon>
        <taxon>Acidobacteriota</taxon>
        <taxon>Terriglobia</taxon>
        <taxon>Terriglobales</taxon>
        <taxon>Acidobacteriaceae</taxon>
        <taxon>Granulicella</taxon>
    </lineage>
</organism>
<evidence type="ECO:0000313" key="1">
    <source>
        <dbReference type="EMBL" id="SFS10167.1"/>
    </source>
</evidence>
<keyword evidence="2" id="KW-1185">Reference proteome</keyword>
<evidence type="ECO:0000313" key="2">
    <source>
        <dbReference type="Proteomes" id="UP000199024"/>
    </source>
</evidence>
<dbReference type="STRING" id="474950.SAMN05421771_1754"/>
<protein>
    <submittedName>
        <fullName evidence="1">Uncharacterized protein</fullName>
    </submittedName>
</protein>
<dbReference type="OrthoDB" id="8781772at2"/>
<dbReference type="AlphaFoldDB" id="A0A1I6M368"/>
<dbReference type="Proteomes" id="UP000199024">
    <property type="component" value="Unassembled WGS sequence"/>
</dbReference>
<reference evidence="1 2" key="1">
    <citation type="submission" date="2016-10" db="EMBL/GenBank/DDBJ databases">
        <authorList>
            <person name="de Groot N.N."/>
        </authorList>
    </citation>
    <scope>NUCLEOTIDE SEQUENCE [LARGE SCALE GENOMIC DNA]</scope>
    <source>
        <strain evidence="1 2">DSM 21001</strain>
    </source>
</reference>
<accession>A0A1I6M368</accession>
<name>A0A1I6M368_9BACT</name>
<sequence>MKYQLVIQFEAPRFETFDDLISLEDLLRGKLESHAEVLVDGHDYGLGEANIFIHTNEPQAILEVVGETIEEARPGLPFAAGYRDFDEDEYTPLWPLNLEQFRVA</sequence>
<dbReference type="EMBL" id="FOZL01000001">
    <property type="protein sequence ID" value="SFS10167.1"/>
    <property type="molecule type" value="Genomic_DNA"/>
</dbReference>